<dbReference type="InterPro" id="IPR007259">
    <property type="entry name" value="GCP"/>
</dbReference>
<comment type="caution">
    <text evidence="8">The sequence shown here is derived from an EMBL/GenBank/DDBJ whole genome shotgun (WGS) entry which is preliminary data.</text>
</comment>
<dbReference type="Proteomes" id="UP001274830">
    <property type="component" value="Unassembled WGS sequence"/>
</dbReference>
<evidence type="ECO:0000256" key="3">
    <source>
        <dbReference type="ARBA" id="ARBA00022701"/>
    </source>
</evidence>
<dbReference type="AlphaFoldDB" id="A0AAE0TR65"/>
<dbReference type="GO" id="GO:0031122">
    <property type="term" value="P:cytoplasmic microtubule organization"/>
    <property type="evidence" value="ECO:0007669"/>
    <property type="project" value="TreeGrafter"/>
</dbReference>
<dbReference type="GO" id="GO:0000930">
    <property type="term" value="C:gamma-tubulin complex"/>
    <property type="evidence" value="ECO:0007669"/>
    <property type="project" value="TreeGrafter"/>
</dbReference>
<dbReference type="InterPro" id="IPR040457">
    <property type="entry name" value="GCP_C"/>
</dbReference>
<dbReference type="GO" id="GO:0005816">
    <property type="term" value="C:spindle pole body"/>
    <property type="evidence" value="ECO:0007669"/>
    <property type="project" value="UniProtKB-ARBA"/>
</dbReference>
<dbReference type="PANTHER" id="PTHR19302:SF70">
    <property type="entry name" value="GAMMA-TUBULIN COMPLEX COMPONENT 6"/>
    <property type="match status" value="1"/>
</dbReference>
<dbReference type="Gene3D" id="1.20.120.1900">
    <property type="entry name" value="Gamma-tubulin complex, C-terminal domain"/>
    <property type="match status" value="1"/>
</dbReference>
<dbReference type="GO" id="GO:0051225">
    <property type="term" value="P:spindle assembly"/>
    <property type="evidence" value="ECO:0007669"/>
    <property type="project" value="TreeGrafter"/>
</dbReference>
<dbReference type="InterPro" id="IPR042241">
    <property type="entry name" value="GCP_C_sf"/>
</dbReference>
<keyword evidence="2 5" id="KW-0963">Cytoplasm</keyword>
<dbReference type="InterPro" id="IPR041470">
    <property type="entry name" value="GCP_N"/>
</dbReference>
<evidence type="ECO:0000256" key="2">
    <source>
        <dbReference type="ARBA" id="ARBA00022490"/>
    </source>
</evidence>
<evidence type="ECO:0000259" key="6">
    <source>
        <dbReference type="Pfam" id="PF04130"/>
    </source>
</evidence>
<evidence type="ECO:0000259" key="7">
    <source>
        <dbReference type="Pfam" id="PF17681"/>
    </source>
</evidence>
<comment type="subcellular location">
    <subcellularLocation>
        <location evidence="5">Cytoplasm</location>
        <location evidence="5">Cytoskeleton</location>
        <location evidence="5">Microtubule organizing center</location>
    </subcellularLocation>
</comment>
<dbReference type="GO" id="GO:0051011">
    <property type="term" value="F:microtubule minus-end binding"/>
    <property type="evidence" value="ECO:0007669"/>
    <property type="project" value="TreeGrafter"/>
</dbReference>
<dbReference type="GO" id="GO:0000278">
    <property type="term" value="P:mitotic cell cycle"/>
    <property type="evidence" value="ECO:0007669"/>
    <property type="project" value="TreeGrafter"/>
</dbReference>
<evidence type="ECO:0000256" key="5">
    <source>
        <dbReference type="RuleBase" id="RU363050"/>
    </source>
</evidence>
<keyword evidence="4 5" id="KW-0206">Cytoskeleton</keyword>
<dbReference type="GO" id="GO:0051321">
    <property type="term" value="P:meiotic cell cycle"/>
    <property type="evidence" value="ECO:0007669"/>
    <property type="project" value="TreeGrafter"/>
</dbReference>
<sequence>MDYGHAFTTTEIGQRSDLDVKLGEDDLFQIPVLQQDHIDSWKDQHVNLFELDFRSTGTPERNASPVVELSALGQDEDHGLGPQDAPPGTTSDIWDLDVLDNLVSQFSPKLRSWEAFEKLAVTGAHRIAYLSESSPEVFDAALAWHHNTTCDGVLSRDVFLDALRNLALGRSSIHFQWQASEQVFVRTLDKAPTAGLSLSVTDSATSNIVDYGTLLRRLQDLTTSPRAQTSCAVAQALLNASARVLGALEAHVISRIHCQSILQLQEALRRPHQVLELLQQLVDIVSAAVNDEEIISRLADAATVVNETGSFSALLCNRLLEEASRPWLVHMAEELGLAEPLVRPTTNTPRSSEQLDISEPTVAQDSIAGWVLDREHERLVFATRETVKILRAHFPGTRLDTVQATNSTYSTDVKAQLVPVPPSDSALRDVVMTTEEETNAWSHDDVQHQFLQAIDLRMSTEPETHDCMLRQHLNVQHAFQLLGSGEFITRLSTALFSAETQSAERRRGMVPTAQTMGLRLDARDEKRWPPASSELRLTLLGVLTDTYHQGIRSHSTNERRKDEIPGGLSFAIRELPDEEIDKVMDASSLYALDFLKLQYTPPSPLDAIITPTSLQRYDDVFRSLLRMLRVQYVVVHLRSTCNKTDLTGLRFAHAAQHVVAALMAHFMDVGIAIPWTDLQHTLDAVEQVLASSDVGHIPSIHELRDMHNEGLESIRSRLFLRRKQITIRAAVDNVLIAVLKPAAAAVNDAKRSDVYEGFYGSVRHLIKLLQELVDKPTRSRSRDTDVEVVKLLLQKLDFNGYFNPTSTVSNL</sequence>
<evidence type="ECO:0000256" key="4">
    <source>
        <dbReference type="ARBA" id="ARBA00023212"/>
    </source>
</evidence>
<dbReference type="GO" id="GO:0043015">
    <property type="term" value="F:gamma-tubulin binding"/>
    <property type="evidence" value="ECO:0007669"/>
    <property type="project" value="InterPro"/>
</dbReference>
<reference evidence="8" key="1">
    <citation type="submission" date="2023-07" db="EMBL/GenBank/DDBJ databases">
        <title>Black Yeasts Isolated from many extreme environments.</title>
        <authorList>
            <person name="Coleine C."/>
            <person name="Stajich J.E."/>
            <person name="Selbmann L."/>
        </authorList>
    </citation>
    <scope>NUCLEOTIDE SEQUENCE</scope>
    <source>
        <strain evidence="8">CCFEE 5485</strain>
    </source>
</reference>
<evidence type="ECO:0000313" key="8">
    <source>
        <dbReference type="EMBL" id="KAK3671591.1"/>
    </source>
</evidence>
<dbReference type="EMBL" id="JAUTXT010000041">
    <property type="protein sequence ID" value="KAK3671591.1"/>
    <property type="molecule type" value="Genomic_DNA"/>
</dbReference>
<protein>
    <recommendedName>
        <fullName evidence="5">Spindle pole body component</fullName>
    </recommendedName>
</protein>
<keyword evidence="3 5" id="KW-0493">Microtubule</keyword>
<gene>
    <name evidence="8" type="ORF">LTR78_008514</name>
</gene>
<dbReference type="Pfam" id="PF04130">
    <property type="entry name" value="GCP_C_terminal"/>
    <property type="match status" value="1"/>
</dbReference>
<dbReference type="GO" id="GO:0007020">
    <property type="term" value="P:microtubule nucleation"/>
    <property type="evidence" value="ECO:0007669"/>
    <property type="project" value="InterPro"/>
</dbReference>
<evidence type="ECO:0000256" key="1">
    <source>
        <dbReference type="ARBA" id="ARBA00010337"/>
    </source>
</evidence>
<feature type="domain" description="Gamma tubulin complex component protein N-terminal" evidence="7">
    <location>
        <begin position="166"/>
        <end position="330"/>
    </location>
</feature>
<dbReference type="PANTHER" id="PTHR19302">
    <property type="entry name" value="GAMMA TUBULIN COMPLEX PROTEIN"/>
    <property type="match status" value="1"/>
</dbReference>
<dbReference type="GO" id="GO:0005874">
    <property type="term" value="C:microtubule"/>
    <property type="evidence" value="ECO:0007669"/>
    <property type="project" value="UniProtKB-KW"/>
</dbReference>
<feature type="domain" description="Gamma tubulin complex component C-terminal" evidence="6">
    <location>
        <begin position="469"/>
        <end position="802"/>
    </location>
</feature>
<evidence type="ECO:0000313" key="9">
    <source>
        <dbReference type="Proteomes" id="UP001274830"/>
    </source>
</evidence>
<organism evidence="8 9">
    <name type="scientific">Recurvomyces mirabilis</name>
    <dbReference type="NCBI Taxonomy" id="574656"/>
    <lineage>
        <taxon>Eukaryota</taxon>
        <taxon>Fungi</taxon>
        <taxon>Dikarya</taxon>
        <taxon>Ascomycota</taxon>
        <taxon>Pezizomycotina</taxon>
        <taxon>Dothideomycetes</taxon>
        <taxon>Dothideomycetidae</taxon>
        <taxon>Mycosphaerellales</taxon>
        <taxon>Teratosphaeriaceae</taxon>
        <taxon>Recurvomyces</taxon>
    </lineage>
</organism>
<proteinExistence type="inferred from homology"/>
<name>A0AAE0TR65_9PEZI</name>
<accession>A0AAE0TR65</accession>
<comment type="similarity">
    <text evidence="1 5">Belongs to the TUBGCP family.</text>
</comment>
<dbReference type="Pfam" id="PF17681">
    <property type="entry name" value="GCP_N_terminal"/>
    <property type="match status" value="1"/>
</dbReference>
<keyword evidence="9" id="KW-1185">Reference proteome</keyword>
<dbReference type="GO" id="GO:0000922">
    <property type="term" value="C:spindle pole"/>
    <property type="evidence" value="ECO:0007669"/>
    <property type="project" value="InterPro"/>
</dbReference>